<organism evidence="1 2">
    <name type="scientific">Zopfia rhizophila CBS 207.26</name>
    <dbReference type="NCBI Taxonomy" id="1314779"/>
    <lineage>
        <taxon>Eukaryota</taxon>
        <taxon>Fungi</taxon>
        <taxon>Dikarya</taxon>
        <taxon>Ascomycota</taxon>
        <taxon>Pezizomycotina</taxon>
        <taxon>Dothideomycetes</taxon>
        <taxon>Dothideomycetes incertae sedis</taxon>
        <taxon>Zopfiaceae</taxon>
        <taxon>Zopfia</taxon>
    </lineage>
</organism>
<gene>
    <name evidence="1" type="ORF">K469DRAFT_697460</name>
</gene>
<keyword evidence="2" id="KW-1185">Reference proteome</keyword>
<reference evidence="1" key="1">
    <citation type="journal article" date="2020" name="Stud. Mycol.">
        <title>101 Dothideomycetes genomes: a test case for predicting lifestyles and emergence of pathogens.</title>
        <authorList>
            <person name="Haridas S."/>
            <person name="Albert R."/>
            <person name="Binder M."/>
            <person name="Bloem J."/>
            <person name="Labutti K."/>
            <person name="Salamov A."/>
            <person name="Andreopoulos B."/>
            <person name="Baker S."/>
            <person name="Barry K."/>
            <person name="Bills G."/>
            <person name="Bluhm B."/>
            <person name="Cannon C."/>
            <person name="Castanera R."/>
            <person name="Culley D."/>
            <person name="Daum C."/>
            <person name="Ezra D."/>
            <person name="Gonzalez J."/>
            <person name="Henrissat B."/>
            <person name="Kuo A."/>
            <person name="Liang C."/>
            <person name="Lipzen A."/>
            <person name="Lutzoni F."/>
            <person name="Magnuson J."/>
            <person name="Mondo S."/>
            <person name="Nolan M."/>
            <person name="Ohm R."/>
            <person name="Pangilinan J."/>
            <person name="Park H.-J."/>
            <person name="Ramirez L."/>
            <person name="Alfaro M."/>
            <person name="Sun H."/>
            <person name="Tritt A."/>
            <person name="Yoshinaga Y."/>
            <person name="Zwiers L.-H."/>
            <person name="Turgeon B."/>
            <person name="Goodwin S."/>
            <person name="Spatafora J."/>
            <person name="Crous P."/>
            <person name="Grigoriev I."/>
        </authorList>
    </citation>
    <scope>NUCLEOTIDE SEQUENCE</scope>
    <source>
        <strain evidence="1">CBS 207.26</strain>
    </source>
</reference>
<evidence type="ECO:0000313" key="1">
    <source>
        <dbReference type="EMBL" id="KAF2177154.1"/>
    </source>
</evidence>
<evidence type="ECO:0000313" key="2">
    <source>
        <dbReference type="Proteomes" id="UP000800200"/>
    </source>
</evidence>
<dbReference type="Proteomes" id="UP000800200">
    <property type="component" value="Unassembled WGS sequence"/>
</dbReference>
<sequence length="237" mass="25993">MRGDTTRILANLGYTNPENVREKASLFGILRTGPPIQNWDLAPRRILYRVYVSIWTCFGANVEFESQLDPVTLSVGYTGDTGISSISLVCHGDPDLNQHAFLTAVYSKSYPSILPVIRGSKNKRLDLTDTRVDSSAQSLSPASSHFFAIISGHNKVFRVDSRNGAIELVANLSADRKNLHLPNDRIALGMSGSDTIYSMWRTADEDLVLKTSVLASGKWTSSPTELGSIYRQLAGIS</sequence>
<dbReference type="AlphaFoldDB" id="A0A6A6DCB2"/>
<name>A0A6A6DCB2_9PEZI</name>
<accession>A0A6A6DCB2</accession>
<proteinExistence type="predicted"/>
<protein>
    <submittedName>
        <fullName evidence="1">Uncharacterized protein</fullName>
    </submittedName>
</protein>
<dbReference type="EMBL" id="ML994693">
    <property type="protein sequence ID" value="KAF2177154.1"/>
    <property type="molecule type" value="Genomic_DNA"/>
</dbReference>
<dbReference type="OrthoDB" id="5411560at2759"/>